<feature type="transmembrane region" description="Helical" evidence="1">
    <location>
        <begin position="46"/>
        <end position="62"/>
    </location>
</feature>
<feature type="transmembrane region" description="Helical" evidence="1">
    <location>
        <begin position="214"/>
        <end position="232"/>
    </location>
</feature>
<accession>A0ABS5ZJV8</accession>
<dbReference type="EMBL" id="JAGSOY010000070">
    <property type="protein sequence ID" value="MBU2713277.1"/>
    <property type="molecule type" value="Genomic_DNA"/>
</dbReference>
<feature type="transmembrane region" description="Helical" evidence="1">
    <location>
        <begin position="162"/>
        <end position="193"/>
    </location>
</feature>
<keyword evidence="1" id="KW-1133">Transmembrane helix</keyword>
<reference evidence="2 3" key="1">
    <citation type="submission" date="2021-04" db="EMBL/GenBank/DDBJ databases">
        <authorList>
            <person name="Pira H."/>
            <person name="Risdian C."/>
            <person name="Wink J."/>
        </authorList>
    </citation>
    <scope>NUCLEOTIDE SEQUENCE [LARGE SCALE GENOMIC DNA]</scope>
    <source>
        <strain evidence="2 3">WH53</strain>
    </source>
</reference>
<feature type="transmembrane region" description="Helical" evidence="1">
    <location>
        <begin position="238"/>
        <end position="260"/>
    </location>
</feature>
<protein>
    <recommendedName>
        <fullName evidence="4">Transmembrane protein</fullName>
    </recommendedName>
</protein>
<evidence type="ECO:0000313" key="3">
    <source>
        <dbReference type="Proteomes" id="UP000690515"/>
    </source>
</evidence>
<feature type="transmembrane region" description="Helical" evidence="1">
    <location>
        <begin position="68"/>
        <end position="89"/>
    </location>
</feature>
<keyword evidence="3" id="KW-1185">Reference proteome</keyword>
<organism evidence="2 3">
    <name type="scientific">Zooshikella harenae</name>
    <dbReference type="NCBI Taxonomy" id="2827238"/>
    <lineage>
        <taxon>Bacteria</taxon>
        <taxon>Pseudomonadati</taxon>
        <taxon>Pseudomonadota</taxon>
        <taxon>Gammaproteobacteria</taxon>
        <taxon>Oceanospirillales</taxon>
        <taxon>Zooshikellaceae</taxon>
        <taxon>Zooshikella</taxon>
    </lineage>
</organism>
<dbReference type="NCBIfam" id="NF041043">
    <property type="entry name" value="BPSS1780_fam"/>
    <property type="match status" value="1"/>
</dbReference>
<dbReference type="Proteomes" id="UP000690515">
    <property type="component" value="Unassembled WGS sequence"/>
</dbReference>
<proteinExistence type="predicted"/>
<sequence length="286" mass="32119">MSTPSPYNTPTPQVLPEARDIQAIKRPSSHGISWCTSGAKLFSQEWLLFLAIGFIFVLLSVISQLIPFIGWIISPLLTILLWAGFMYCCENLEKQGQFSFNQFFVGFNQQTGPLLLLAAVYISAMMLIFTIAGMFLLFTVGMDFLVAIQSHQGASAMSEERLLLFAMIALLMIMALTIPLLMAIWFAPTLIILDQKPFWDAVKLSFQGCLCNMLPFLVYGLVFLVIAAVILLPLFASWYWLIAVFVLYIIFTPIVFCTIYTSYKDIFVQLNDGVAIDKSHSTIKSQ</sequence>
<feature type="transmembrane region" description="Helical" evidence="1">
    <location>
        <begin position="114"/>
        <end position="142"/>
    </location>
</feature>
<evidence type="ECO:0000313" key="2">
    <source>
        <dbReference type="EMBL" id="MBU2713277.1"/>
    </source>
</evidence>
<name>A0ABS5ZJV8_9GAMM</name>
<gene>
    <name evidence="2" type="ORF">KCG35_19600</name>
</gene>
<comment type="caution">
    <text evidence="2">The sequence shown here is derived from an EMBL/GenBank/DDBJ whole genome shotgun (WGS) entry which is preliminary data.</text>
</comment>
<evidence type="ECO:0000256" key="1">
    <source>
        <dbReference type="SAM" id="Phobius"/>
    </source>
</evidence>
<keyword evidence="1" id="KW-0812">Transmembrane</keyword>
<dbReference type="RefSeq" id="WP_215821565.1">
    <property type="nucleotide sequence ID" value="NZ_JAGSOY010000070.1"/>
</dbReference>
<dbReference type="InterPro" id="IPR047798">
    <property type="entry name" value="BPSS1780-like"/>
</dbReference>
<keyword evidence="1" id="KW-0472">Membrane</keyword>
<evidence type="ECO:0008006" key="4">
    <source>
        <dbReference type="Google" id="ProtNLM"/>
    </source>
</evidence>